<evidence type="ECO:0000313" key="8">
    <source>
        <dbReference type="EMBL" id="KAG6478692.1"/>
    </source>
</evidence>
<evidence type="ECO:0000256" key="5">
    <source>
        <dbReference type="SAM" id="Phobius"/>
    </source>
</evidence>
<feature type="transmembrane region" description="Helical" evidence="5">
    <location>
        <begin position="621"/>
        <end position="642"/>
    </location>
</feature>
<dbReference type="PANTHER" id="PTHR13315">
    <property type="entry name" value="METALLO PHOSPHOESTERASE RELATED"/>
    <property type="match status" value="1"/>
</dbReference>
<dbReference type="InterPro" id="IPR033308">
    <property type="entry name" value="PGAP5/Cdc1/Ted1"/>
</dbReference>
<dbReference type="Proteomes" id="UP000734854">
    <property type="component" value="Unassembled WGS sequence"/>
</dbReference>
<dbReference type="GO" id="GO:0016020">
    <property type="term" value="C:membrane"/>
    <property type="evidence" value="ECO:0007669"/>
    <property type="project" value="UniProtKB-SubCell"/>
</dbReference>
<organism evidence="8 9">
    <name type="scientific">Zingiber officinale</name>
    <name type="common">Ginger</name>
    <name type="synonym">Amomum zingiber</name>
    <dbReference type="NCBI Taxonomy" id="94328"/>
    <lineage>
        <taxon>Eukaryota</taxon>
        <taxon>Viridiplantae</taxon>
        <taxon>Streptophyta</taxon>
        <taxon>Embryophyta</taxon>
        <taxon>Tracheophyta</taxon>
        <taxon>Spermatophyta</taxon>
        <taxon>Magnoliopsida</taxon>
        <taxon>Liliopsida</taxon>
        <taxon>Zingiberales</taxon>
        <taxon>Zingiberaceae</taxon>
        <taxon>Zingiber</taxon>
    </lineage>
</organism>
<evidence type="ECO:0000259" key="7">
    <source>
        <dbReference type="Pfam" id="PF00149"/>
    </source>
</evidence>
<dbReference type="CDD" id="cd07384">
    <property type="entry name" value="MPP_Cdc1_like"/>
    <property type="match status" value="1"/>
</dbReference>
<gene>
    <name evidence="8" type="ORF">ZIOFF_062136</name>
</gene>
<keyword evidence="4 5" id="KW-0472">Membrane</keyword>
<protein>
    <recommendedName>
        <fullName evidence="7">Calcineurin-like phosphoesterase domain-containing protein</fullName>
    </recommendedName>
</protein>
<dbReference type="PANTHER" id="PTHR13315:SF4">
    <property type="entry name" value="METALLOPHOSPHOESTERASE, ISOFORM E"/>
    <property type="match status" value="1"/>
</dbReference>
<reference evidence="8 9" key="1">
    <citation type="submission" date="2020-08" db="EMBL/GenBank/DDBJ databases">
        <title>Plant Genome Project.</title>
        <authorList>
            <person name="Zhang R.-G."/>
        </authorList>
    </citation>
    <scope>NUCLEOTIDE SEQUENCE [LARGE SCALE GENOMIC DNA]</scope>
    <source>
        <tissue evidence="8">Rhizome</tissue>
    </source>
</reference>
<dbReference type="InterPro" id="IPR004843">
    <property type="entry name" value="Calcineurin-like_PHP"/>
</dbReference>
<feature type="chain" id="PRO_5035223593" description="Calcineurin-like phosphoesterase domain-containing protein" evidence="6">
    <location>
        <begin position="23"/>
        <end position="648"/>
    </location>
</feature>
<dbReference type="GO" id="GO:0006506">
    <property type="term" value="P:GPI anchor biosynthetic process"/>
    <property type="evidence" value="ECO:0007669"/>
    <property type="project" value="InterPro"/>
</dbReference>
<comment type="subcellular location">
    <subcellularLocation>
        <location evidence="1">Membrane</location>
        <topology evidence="1">Multi-pass membrane protein</topology>
    </subcellularLocation>
</comment>
<dbReference type="SUPFAM" id="SSF56300">
    <property type="entry name" value="Metallo-dependent phosphatases"/>
    <property type="match status" value="1"/>
</dbReference>
<evidence type="ECO:0000256" key="2">
    <source>
        <dbReference type="ARBA" id="ARBA00022692"/>
    </source>
</evidence>
<dbReference type="Pfam" id="PF00149">
    <property type="entry name" value="Metallophos"/>
    <property type="match status" value="1"/>
</dbReference>
<evidence type="ECO:0000313" key="9">
    <source>
        <dbReference type="Proteomes" id="UP000734854"/>
    </source>
</evidence>
<dbReference type="GO" id="GO:0005783">
    <property type="term" value="C:endoplasmic reticulum"/>
    <property type="evidence" value="ECO:0007669"/>
    <property type="project" value="TreeGrafter"/>
</dbReference>
<sequence>MQSLTRLTIFLCCLWIVTLLYGEMVAYWIPNWTCSWPHLRPSSPSSVPPSKLRRFYYIQCASSRWGTCSLFQAIPFYPSMVPSTSIESCHVIPLRIQLESEKSNGHNFVKVAVLADPQLVDWTSYGLPPKSLALEAAQFYTDLYMRRSFHLSILPFRPDFVIFLGDLFDGGSSLSDEEWKESLNRFEHIFTLSEKDGFQIPIYYVPGNRDIGFASFHSQYPKVIRRYEDQFGERNYQFSVGNVDFIVVDAQILDGSMIIIIDHKPQVYEASVEEKIEETRALVESLERVLLIFDSMASNHMTELGKETSFSWDFVRNISNDATVNPKVLLTHIPLHHPNETLCGPHRSSPVINQKISVTGTDFGKSLEFEEYPLFAESMFFIYKLIYNNSRYQNYLSEETSSRLLDLIRPILVLSGHDHDQCTMIHSTPVGTVKEHTVGTVSWLQGNLYPSFMLLSVVSSSSNSINSEDAVSTQLCFLPKQAHIYFWYLMQFIATLILIITWPANGFGLSDKFMSYIREIKTNLSTTTKEKDEENSEYEMIWDAEGSMHLVKKAAAKVPIQRSDSRFTGSGTVISRPSAKKQSMEAEASVSVDMSAELNLEDASKSRLGKSKLRIIIQRLFRLRLLVVVAAVSGPVYMMLLFKDWIDR</sequence>
<dbReference type="GO" id="GO:0016787">
    <property type="term" value="F:hydrolase activity"/>
    <property type="evidence" value="ECO:0007669"/>
    <property type="project" value="InterPro"/>
</dbReference>
<keyword evidence="2 5" id="KW-0812">Transmembrane</keyword>
<comment type="caution">
    <text evidence="8">The sequence shown here is derived from an EMBL/GenBank/DDBJ whole genome shotgun (WGS) entry which is preliminary data.</text>
</comment>
<name>A0A8J5KE85_ZINOF</name>
<accession>A0A8J5KE85</accession>
<evidence type="ECO:0000256" key="6">
    <source>
        <dbReference type="SAM" id="SignalP"/>
    </source>
</evidence>
<evidence type="ECO:0000256" key="4">
    <source>
        <dbReference type="ARBA" id="ARBA00023136"/>
    </source>
</evidence>
<dbReference type="InterPro" id="IPR029052">
    <property type="entry name" value="Metallo-depent_PP-like"/>
</dbReference>
<keyword evidence="3 5" id="KW-1133">Transmembrane helix</keyword>
<feature type="domain" description="Calcineurin-like phosphoesterase" evidence="7">
    <location>
        <begin position="149"/>
        <end position="354"/>
    </location>
</feature>
<dbReference type="EMBL" id="JACMSC010000017">
    <property type="protein sequence ID" value="KAG6478692.1"/>
    <property type="molecule type" value="Genomic_DNA"/>
</dbReference>
<dbReference type="AlphaFoldDB" id="A0A8J5KE85"/>
<dbReference type="Gene3D" id="3.60.21.10">
    <property type="match status" value="1"/>
</dbReference>
<evidence type="ECO:0000256" key="3">
    <source>
        <dbReference type="ARBA" id="ARBA00022989"/>
    </source>
</evidence>
<feature type="signal peptide" evidence="6">
    <location>
        <begin position="1"/>
        <end position="22"/>
    </location>
</feature>
<proteinExistence type="predicted"/>
<feature type="transmembrane region" description="Helical" evidence="5">
    <location>
        <begin position="485"/>
        <end position="504"/>
    </location>
</feature>
<keyword evidence="6" id="KW-0732">Signal</keyword>
<evidence type="ECO:0000256" key="1">
    <source>
        <dbReference type="ARBA" id="ARBA00004141"/>
    </source>
</evidence>
<keyword evidence="9" id="KW-1185">Reference proteome</keyword>